<proteinExistence type="predicted"/>
<keyword evidence="3" id="KW-1185">Reference proteome</keyword>
<gene>
    <name evidence="2" type="ORF">DFR70_118129</name>
</gene>
<dbReference type="AlphaFoldDB" id="A0A318JTX6"/>
<organism evidence="2 3">
    <name type="scientific">Nocardia tenerifensis</name>
    <dbReference type="NCBI Taxonomy" id="228006"/>
    <lineage>
        <taxon>Bacteria</taxon>
        <taxon>Bacillati</taxon>
        <taxon>Actinomycetota</taxon>
        <taxon>Actinomycetes</taxon>
        <taxon>Mycobacteriales</taxon>
        <taxon>Nocardiaceae</taxon>
        <taxon>Nocardia</taxon>
    </lineage>
</organism>
<evidence type="ECO:0000259" key="1">
    <source>
        <dbReference type="SMART" id="SM00563"/>
    </source>
</evidence>
<dbReference type="PIRSF" id="PIRSF016753">
    <property type="entry name" value="P_lipid/glycerol_ac_tran_prd"/>
    <property type="match status" value="1"/>
</dbReference>
<evidence type="ECO:0000313" key="2">
    <source>
        <dbReference type="EMBL" id="PXX57474.1"/>
    </source>
</evidence>
<protein>
    <submittedName>
        <fullName evidence="2">Acyltransferase-like protein</fullName>
    </submittedName>
</protein>
<feature type="domain" description="Phospholipid/glycerol acyltransferase" evidence="1">
    <location>
        <begin position="70"/>
        <end position="190"/>
    </location>
</feature>
<keyword evidence="2" id="KW-0012">Acyltransferase</keyword>
<dbReference type="CDD" id="cd07987">
    <property type="entry name" value="LPLAT_MGAT-like"/>
    <property type="match status" value="1"/>
</dbReference>
<dbReference type="GO" id="GO:0016746">
    <property type="term" value="F:acyltransferase activity"/>
    <property type="evidence" value="ECO:0007669"/>
    <property type="project" value="UniProtKB-KW"/>
</dbReference>
<dbReference type="Proteomes" id="UP000247569">
    <property type="component" value="Unassembled WGS sequence"/>
</dbReference>
<dbReference type="SMART" id="SM00563">
    <property type="entry name" value="PlsC"/>
    <property type="match status" value="1"/>
</dbReference>
<dbReference type="OrthoDB" id="7056876at2"/>
<comment type="caution">
    <text evidence="2">The sequence shown here is derived from an EMBL/GenBank/DDBJ whole genome shotgun (WGS) entry which is preliminary data.</text>
</comment>
<dbReference type="Pfam" id="PF01553">
    <property type="entry name" value="Acyltransferase"/>
    <property type="match status" value="1"/>
</dbReference>
<dbReference type="EMBL" id="QJKF01000018">
    <property type="protein sequence ID" value="PXX57474.1"/>
    <property type="molecule type" value="Genomic_DNA"/>
</dbReference>
<dbReference type="InterPro" id="IPR002123">
    <property type="entry name" value="Plipid/glycerol_acylTrfase"/>
</dbReference>
<reference evidence="2 3" key="1">
    <citation type="submission" date="2018-05" db="EMBL/GenBank/DDBJ databases">
        <title>Genomic Encyclopedia of Type Strains, Phase IV (KMG-IV): sequencing the most valuable type-strain genomes for metagenomic binning, comparative biology and taxonomic classification.</title>
        <authorList>
            <person name="Goeker M."/>
        </authorList>
    </citation>
    <scope>NUCLEOTIDE SEQUENCE [LARGE SCALE GENOMIC DNA]</scope>
    <source>
        <strain evidence="2 3">DSM 44704</strain>
    </source>
</reference>
<accession>A0A318JTX6</accession>
<dbReference type="SUPFAM" id="SSF69593">
    <property type="entry name" value="Glycerol-3-phosphate (1)-acyltransferase"/>
    <property type="match status" value="1"/>
</dbReference>
<name>A0A318JTX6_9NOCA</name>
<dbReference type="PANTHER" id="PTHR22753">
    <property type="entry name" value="TRANSMEMBRANE PROTEIN 68"/>
    <property type="match status" value="1"/>
</dbReference>
<dbReference type="RefSeq" id="WP_051187717.1">
    <property type="nucleotide sequence ID" value="NZ_QJKF01000018.1"/>
</dbReference>
<dbReference type="InterPro" id="IPR016676">
    <property type="entry name" value="P_lipid/glycerol_AcTrfase_prd"/>
</dbReference>
<evidence type="ECO:0000313" key="3">
    <source>
        <dbReference type="Proteomes" id="UP000247569"/>
    </source>
</evidence>
<dbReference type="PANTHER" id="PTHR22753:SF14">
    <property type="entry name" value="MONOACYLGLYCEROL_DIACYLGLYCEROL O-ACYLTRANSFERASE"/>
    <property type="match status" value="1"/>
</dbReference>
<sequence length="291" mass="32441">MSLFRLPTDRIDQVADWMSKQLNARVPAADPAERDPEFIIDTVGPGWWFARMYFRAEVRGLERIPEKGPVLLVGNHSGGNVSPEVMVATLAFVRRFGPHRPFFQLAHDMVMAYPVIGTLLRRFGTVGADRDSARKVLREGAAVLVYPGGDWEVHRPTWKEDEIDFAGRTGFLRLAWDENVPIVPMVNMGAQQTALMLSRGDRLARLLRLDQMLRLKVFPISLALPWGLNIGDLAGHIPLPSKVTVEFLDPIDLRAVCGPELDVEAAYEHVTGVMQEALSSLADERTLPIVG</sequence>
<keyword evidence="2" id="KW-0808">Transferase</keyword>
<dbReference type="GO" id="GO:0016020">
    <property type="term" value="C:membrane"/>
    <property type="evidence" value="ECO:0007669"/>
    <property type="project" value="TreeGrafter"/>
</dbReference>